<dbReference type="Pfam" id="PF12833">
    <property type="entry name" value="HTH_18"/>
    <property type="match status" value="1"/>
</dbReference>
<dbReference type="InterPro" id="IPR009057">
    <property type="entry name" value="Homeodomain-like_sf"/>
</dbReference>
<dbReference type="SUPFAM" id="SSF46689">
    <property type="entry name" value="Homeodomain-like"/>
    <property type="match status" value="1"/>
</dbReference>
<reference evidence="5 6" key="1">
    <citation type="submission" date="2017-10" db="EMBL/GenBank/DDBJ databases">
        <title>Genomics of the genus Arcobacter.</title>
        <authorList>
            <person name="Perez-Cataluna A."/>
            <person name="Figueras M.J."/>
        </authorList>
    </citation>
    <scope>NUCLEOTIDE SEQUENCE [LARGE SCALE GENOMIC DNA]</scope>
    <source>
        <strain evidence="5 6">CECT 9230</strain>
    </source>
</reference>
<dbReference type="Gene3D" id="1.10.10.60">
    <property type="entry name" value="Homeodomain-like"/>
    <property type="match status" value="2"/>
</dbReference>
<dbReference type="InterPro" id="IPR053142">
    <property type="entry name" value="PchR_regulatory_protein"/>
</dbReference>
<name>A0A366MSQ4_9BACT</name>
<keyword evidence="2" id="KW-0238">DNA-binding</keyword>
<dbReference type="InterPro" id="IPR018062">
    <property type="entry name" value="HTH_AraC-typ_CS"/>
</dbReference>
<comment type="caution">
    <text evidence="5">The sequence shown here is derived from an EMBL/GenBank/DDBJ whole genome shotgun (WGS) entry which is preliminary data.</text>
</comment>
<dbReference type="RefSeq" id="WP_113894740.1">
    <property type="nucleotide sequence ID" value="NZ_JANJGA010000013.1"/>
</dbReference>
<keyword evidence="1" id="KW-0805">Transcription regulation</keyword>
<evidence type="ECO:0000256" key="2">
    <source>
        <dbReference type="ARBA" id="ARBA00023125"/>
    </source>
</evidence>
<dbReference type="PROSITE" id="PS00041">
    <property type="entry name" value="HTH_ARAC_FAMILY_1"/>
    <property type="match status" value="1"/>
</dbReference>
<evidence type="ECO:0000313" key="5">
    <source>
        <dbReference type="EMBL" id="RBQ28660.1"/>
    </source>
</evidence>
<dbReference type="OrthoDB" id="5365375at2"/>
<evidence type="ECO:0000259" key="4">
    <source>
        <dbReference type="PROSITE" id="PS01124"/>
    </source>
</evidence>
<keyword evidence="6" id="KW-1185">Reference proteome</keyword>
<keyword evidence="3" id="KW-0804">Transcription</keyword>
<proteinExistence type="predicted"/>
<evidence type="ECO:0000256" key="3">
    <source>
        <dbReference type="ARBA" id="ARBA00023163"/>
    </source>
</evidence>
<feature type="domain" description="HTH araC/xylS-type" evidence="4">
    <location>
        <begin position="212"/>
        <end position="310"/>
    </location>
</feature>
<protein>
    <recommendedName>
        <fullName evidence="4">HTH araC/xylS-type domain-containing protein</fullName>
    </recommendedName>
</protein>
<evidence type="ECO:0000313" key="6">
    <source>
        <dbReference type="Proteomes" id="UP000252669"/>
    </source>
</evidence>
<dbReference type="InterPro" id="IPR018060">
    <property type="entry name" value="HTH_AraC"/>
</dbReference>
<evidence type="ECO:0000256" key="1">
    <source>
        <dbReference type="ARBA" id="ARBA00023015"/>
    </source>
</evidence>
<dbReference type="SMART" id="SM00342">
    <property type="entry name" value="HTH_ARAC"/>
    <property type="match status" value="1"/>
</dbReference>
<dbReference type="PANTHER" id="PTHR47893">
    <property type="entry name" value="REGULATORY PROTEIN PCHR"/>
    <property type="match status" value="1"/>
</dbReference>
<dbReference type="GO" id="GO:0003700">
    <property type="term" value="F:DNA-binding transcription factor activity"/>
    <property type="evidence" value="ECO:0007669"/>
    <property type="project" value="InterPro"/>
</dbReference>
<dbReference type="Proteomes" id="UP000252669">
    <property type="component" value="Unassembled WGS sequence"/>
</dbReference>
<dbReference type="PANTHER" id="PTHR47893:SF1">
    <property type="entry name" value="REGULATORY PROTEIN PCHR"/>
    <property type="match status" value="1"/>
</dbReference>
<dbReference type="EMBL" id="PDKB01000013">
    <property type="protein sequence ID" value="RBQ28660.1"/>
    <property type="molecule type" value="Genomic_DNA"/>
</dbReference>
<accession>A0A366MSQ4</accession>
<sequence>MTNLSRSKLYEVGRVILKEERSKYFVKQVARVNNQYINLNIVNAMIEDNIYLNIVDNEIKQSHIQKLRSKKESFQIRIILQGNLEKLDQSTNEKRVYSENEISVEYKKDIEESLLNKQGEHIKYICITLDENYLKENGYITDMFKEDFYKKFYEPDLKNKFLEVFSREYTSGMDKIYLKNKTMEVILYVFEELKKDVIKIDKLNDEDIKRVKKAKTYIEECFYENITIPLLSKKVALNQTKLKKGFKELFTKTIHEYLKDLRLEKAVKYLKENRYSVKEVSLMVGYTNQGSFSYAFSSKYNTKPKDVQKKSDL</sequence>
<organism evidence="5 6">
    <name type="scientific">Aliarcobacter vitoriensis</name>
    <dbReference type="NCBI Taxonomy" id="2011099"/>
    <lineage>
        <taxon>Bacteria</taxon>
        <taxon>Pseudomonadati</taxon>
        <taxon>Campylobacterota</taxon>
        <taxon>Epsilonproteobacteria</taxon>
        <taxon>Campylobacterales</taxon>
        <taxon>Arcobacteraceae</taxon>
        <taxon>Aliarcobacter</taxon>
    </lineage>
</organism>
<dbReference type="AlphaFoldDB" id="A0A366MSQ4"/>
<dbReference type="GO" id="GO:0043565">
    <property type="term" value="F:sequence-specific DNA binding"/>
    <property type="evidence" value="ECO:0007669"/>
    <property type="project" value="InterPro"/>
</dbReference>
<dbReference type="PROSITE" id="PS01124">
    <property type="entry name" value="HTH_ARAC_FAMILY_2"/>
    <property type="match status" value="1"/>
</dbReference>
<gene>
    <name evidence="5" type="ORF">CRU91_08170</name>
</gene>